<evidence type="ECO:0000256" key="4">
    <source>
        <dbReference type="ARBA" id="ARBA00022692"/>
    </source>
</evidence>
<feature type="transmembrane region" description="Helical" evidence="8">
    <location>
        <begin position="282"/>
        <end position="303"/>
    </location>
</feature>
<dbReference type="AlphaFoldDB" id="A0A6U5ZEU0"/>
<evidence type="ECO:0000313" key="10">
    <source>
        <dbReference type="EMBL" id="CAE2297111.1"/>
    </source>
</evidence>
<organism evidence="10">
    <name type="scientific">Guillardia theta</name>
    <name type="common">Cryptophyte</name>
    <name type="synonym">Cryptomonas phi</name>
    <dbReference type="NCBI Taxonomy" id="55529"/>
    <lineage>
        <taxon>Eukaryota</taxon>
        <taxon>Cryptophyceae</taxon>
        <taxon>Pyrenomonadales</taxon>
        <taxon>Geminigeraceae</taxon>
        <taxon>Guillardia</taxon>
    </lineage>
</organism>
<feature type="transmembrane region" description="Helical" evidence="8">
    <location>
        <begin position="644"/>
        <end position="664"/>
    </location>
</feature>
<keyword evidence="5 8" id="KW-1133">Transmembrane helix</keyword>
<dbReference type="GO" id="GO:0005886">
    <property type="term" value="C:plasma membrane"/>
    <property type="evidence" value="ECO:0007669"/>
    <property type="project" value="TreeGrafter"/>
</dbReference>
<dbReference type="PANTHER" id="PTHR42810:SF2">
    <property type="entry name" value="PURINE PERMEASE C1399.01C-RELATED"/>
    <property type="match status" value="1"/>
</dbReference>
<dbReference type="InterPro" id="IPR006043">
    <property type="entry name" value="NCS2"/>
</dbReference>
<evidence type="ECO:0000256" key="7">
    <source>
        <dbReference type="SAM" id="MobiDB-lite"/>
    </source>
</evidence>
<feature type="transmembrane region" description="Helical" evidence="8">
    <location>
        <begin position="615"/>
        <end position="637"/>
    </location>
</feature>
<feature type="transmembrane region" description="Helical" evidence="8">
    <location>
        <begin position="487"/>
        <end position="514"/>
    </location>
</feature>
<feature type="transmembrane region" description="Helical" evidence="8">
    <location>
        <begin position="105"/>
        <end position="131"/>
    </location>
</feature>
<feature type="transmembrane region" description="Helical" evidence="8">
    <location>
        <begin position="143"/>
        <end position="160"/>
    </location>
</feature>
<accession>A0A6U5ZEU0</accession>
<keyword evidence="3" id="KW-0813">Transport</keyword>
<keyword evidence="6 8" id="KW-0472">Membrane</keyword>
<reference evidence="10" key="1">
    <citation type="submission" date="2021-01" db="EMBL/GenBank/DDBJ databases">
        <authorList>
            <person name="Corre E."/>
            <person name="Pelletier E."/>
            <person name="Niang G."/>
            <person name="Scheremetjew M."/>
            <person name="Finn R."/>
            <person name="Kale V."/>
            <person name="Holt S."/>
            <person name="Cochrane G."/>
            <person name="Meng A."/>
            <person name="Brown T."/>
            <person name="Cohen L."/>
        </authorList>
    </citation>
    <scope>NUCLEOTIDE SEQUENCE</scope>
    <source>
        <strain evidence="10">CCMP 2712</strain>
    </source>
</reference>
<evidence type="ECO:0000256" key="1">
    <source>
        <dbReference type="ARBA" id="ARBA00004141"/>
    </source>
</evidence>
<name>A0A6U5ZEU0_GUITH</name>
<dbReference type="PANTHER" id="PTHR42810">
    <property type="entry name" value="PURINE PERMEASE C1399.01C-RELATED"/>
    <property type="match status" value="1"/>
</dbReference>
<proteinExistence type="inferred from homology"/>
<sequence>MIKKRANREESDGISLVEHADEAGGDYATIQTTPSFETRDGDTSRSWLQVEESSDDQVGLQVEDDEALPSRLQYKWSWLFMPRIPCVSSSNVPPPFFPLDKPIPWIMAIVMGLQHAIAMVGGIVTPALLLSGSNELRLSKEETRYLVSAGLIVSGIASLIQVHQLKVGRTGLVVGTGLISVAGTSFTFLPIARSTAAYMMQEDSPRACTLDSDCFLAWASEEGVSIPGVTNIGQCNTETGRCKFSGQEAYGAFLGTCMVCSLLEVFISIVPQKFLRKLFPQHVAGVCVLLIGVGLTGTGIKYWGGGAFCAEHFAKRKVTLVGVSIPGNVTKDYPSSSPCFPPDGRGPRSAAGACDPLVGALRHVCKYLPPHFDQASNVTRGDRTECETFMDLPGVPPSLPDPRASWVLCSGNGQVKLAYGSKEYVTLGMLVFAILVLTEIFGSPFIRNCQVAFALMVGFSIAGLSSYEQDGRQLRFVNLDGVSSAPPFTFLFSKVFPISIYLPSIFPLLICFVITSVESIGDISASAEASQVETQGPVFERRLQGGLLADGLSSLLACLLTSMPTTTMSQNNGVIAMSRCASRRAGYACGVCLILMGSFSKLAALVLAIPDCVLGGMTTFLFSNIILSGIKLIGAALVDRRTRFVVAIAVGVGVGVAISPAWATNALWVKDPHATQTWQLLRDTTILVISSPYCIGTSIALLLNLLLPRDAKTHNT</sequence>
<feature type="transmembrane region" description="Helical" evidence="8">
    <location>
        <begin position="585"/>
        <end position="609"/>
    </location>
</feature>
<dbReference type="EMBL" id="HBKN01017777">
    <property type="protein sequence ID" value="CAE2297108.1"/>
    <property type="molecule type" value="Transcribed_RNA"/>
</dbReference>
<dbReference type="EMBL" id="HBKN01017778">
    <property type="protein sequence ID" value="CAE2297111.1"/>
    <property type="molecule type" value="Transcribed_RNA"/>
</dbReference>
<feature type="transmembrane region" description="Helical" evidence="8">
    <location>
        <begin position="684"/>
        <end position="707"/>
    </location>
</feature>
<keyword evidence="4 8" id="KW-0812">Transmembrane</keyword>
<evidence type="ECO:0008006" key="11">
    <source>
        <dbReference type="Google" id="ProtNLM"/>
    </source>
</evidence>
<feature type="transmembrane region" description="Helical" evidence="8">
    <location>
        <begin position="424"/>
        <end position="442"/>
    </location>
</feature>
<evidence type="ECO:0000313" key="9">
    <source>
        <dbReference type="EMBL" id="CAE2297108.1"/>
    </source>
</evidence>
<evidence type="ECO:0000256" key="5">
    <source>
        <dbReference type="ARBA" id="ARBA00022989"/>
    </source>
</evidence>
<evidence type="ECO:0000256" key="3">
    <source>
        <dbReference type="ARBA" id="ARBA00022448"/>
    </source>
</evidence>
<feature type="transmembrane region" description="Helical" evidence="8">
    <location>
        <begin position="172"/>
        <end position="192"/>
    </location>
</feature>
<evidence type="ECO:0000256" key="6">
    <source>
        <dbReference type="ARBA" id="ARBA00023136"/>
    </source>
</evidence>
<feature type="region of interest" description="Disordered" evidence="7">
    <location>
        <begin position="1"/>
        <end position="42"/>
    </location>
</feature>
<gene>
    <name evidence="9" type="ORF">GTHE00462_LOCUS14015</name>
    <name evidence="10" type="ORF">GTHE00462_LOCUS14016</name>
</gene>
<evidence type="ECO:0000256" key="8">
    <source>
        <dbReference type="SAM" id="Phobius"/>
    </source>
</evidence>
<evidence type="ECO:0000256" key="2">
    <source>
        <dbReference type="ARBA" id="ARBA00008821"/>
    </source>
</evidence>
<feature type="transmembrane region" description="Helical" evidence="8">
    <location>
        <begin position="249"/>
        <end position="270"/>
    </location>
</feature>
<dbReference type="Pfam" id="PF00860">
    <property type="entry name" value="Xan_ur_permease"/>
    <property type="match status" value="2"/>
</dbReference>
<comment type="similarity">
    <text evidence="2">Belongs to the nucleobase:cation symporter-2 (NCS2) (TC 2.A.40) family.</text>
</comment>
<dbReference type="GO" id="GO:0042907">
    <property type="term" value="F:xanthine transmembrane transporter activity"/>
    <property type="evidence" value="ECO:0007669"/>
    <property type="project" value="TreeGrafter"/>
</dbReference>
<protein>
    <recommendedName>
        <fullName evidence="11">Purine permease</fullName>
    </recommendedName>
</protein>
<comment type="subcellular location">
    <subcellularLocation>
        <location evidence="1">Membrane</location>
        <topology evidence="1">Multi-pass membrane protein</topology>
    </subcellularLocation>
</comment>